<evidence type="ECO:0000313" key="1">
    <source>
        <dbReference type="EMBL" id="MBH5146325.1"/>
    </source>
</evidence>
<reference evidence="1 2" key="1">
    <citation type="submission" date="2020-12" db="EMBL/GenBank/DDBJ databases">
        <title>Draft genome sequence of furan degrading bacterial strain FUR100.</title>
        <authorList>
            <person name="Woiski C."/>
        </authorList>
    </citation>
    <scope>NUCLEOTIDE SEQUENCE [LARGE SCALE GENOMIC DNA]</scope>
    <source>
        <strain evidence="1 2">FUR100</strain>
    </source>
</reference>
<organism evidence="1 2">
    <name type="scientific">Rhodococcus erythropolis</name>
    <name type="common">Arthrobacter picolinophilus</name>
    <dbReference type="NCBI Taxonomy" id="1833"/>
    <lineage>
        <taxon>Bacteria</taxon>
        <taxon>Bacillati</taxon>
        <taxon>Actinomycetota</taxon>
        <taxon>Actinomycetes</taxon>
        <taxon>Mycobacteriales</taxon>
        <taxon>Nocardiaceae</taxon>
        <taxon>Rhodococcus</taxon>
        <taxon>Rhodococcus erythropolis group</taxon>
    </lineage>
</organism>
<keyword evidence="2" id="KW-1185">Reference proteome</keyword>
<dbReference type="AlphaFoldDB" id="A0A8I1D7G4"/>
<name>A0A8I1D7G4_RHOER</name>
<dbReference type="InterPro" id="IPR012455">
    <property type="entry name" value="DUF1660"/>
</dbReference>
<proteinExistence type="predicted"/>
<dbReference type="Proteomes" id="UP000627573">
    <property type="component" value="Unassembled WGS sequence"/>
</dbReference>
<sequence length="41" mass="4673">MKKLICRLFGHRFNNHPTDGILIQGAPKSFCLRCLSWVEAA</sequence>
<evidence type="ECO:0000313" key="2">
    <source>
        <dbReference type="Proteomes" id="UP000627573"/>
    </source>
</evidence>
<accession>A0A8I1D7G4</accession>
<dbReference type="RefSeq" id="WP_197941944.1">
    <property type="nucleotide sequence ID" value="NZ_JAECSB010000085.1"/>
</dbReference>
<gene>
    <name evidence="1" type="ORF">I3517_27350</name>
</gene>
<protein>
    <submittedName>
        <fullName evidence="1">Uncharacterized protein</fullName>
    </submittedName>
</protein>
<dbReference type="EMBL" id="JAECSB010000085">
    <property type="protein sequence ID" value="MBH5146325.1"/>
    <property type="molecule type" value="Genomic_DNA"/>
</dbReference>
<dbReference type="Pfam" id="PF07874">
    <property type="entry name" value="DUF1660"/>
    <property type="match status" value="1"/>
</dbReference>
<comment type="caution">
    <text evidence="1">The sequence shown here is derived from an EMBL/GenBank/DDBJ whole genome shotgun (WGS) entry which is preliminary data.</text>
</comment>